<dbReference type="Proteomes" id="UP001153269">
    <property type="component" value="Unassembled WGS sequence"/>
</dbReference>
<name>A0A9N7ZB91_PLEPL</name>
<feature type="region of interest" description="Disordered" evidence="1">
    <location>
        <begin position="45"/>
        <end position="100"/>
    </location>
</feature>
<feature type="compositionally biased region" description="Basic and acidic residues" evidence="1">
    <location>
        <begin position="58"/>
        <end position="100"/>
    </location>
</feature>
<organism evidence="2 3">
    <name type="scientific">Pleuronectes platessa</name>
    <name type="common">European plaice</name>
    <dbReference type="NCBI Taxonomy" id="8262"/>
    <lineage>
        <taxon>Eukaryota</taxon>
        <taxon>Metazoa</taxon>
        <taxon>Chordata</taxon>
        <taxon>Craniata</taxon>
        <taxon>Vertebrata</taxon>
        <taxon>Euteleostomi</taxon>
        <taxon>Actinopterygii</taxon>
        <taxon>Neopterygii</taxon>
        <taxon>Teleostei</taxon>
        <taxon>Neoteleostei</taxon>
        <taxon>Acanthomorphata</taxon>
        <taxon>Carangaria</taxon>
        <taxon>Pleuronectiformes</taxon>
        <taxon>Pleuronectoidei</taxon>
        <taxon>Pleuronectidae</taxon>
        <taxon>Pleuronectes</taxon>
    </lineage>
</organism>
<feature type="region of interest" description="Disordered" evidence="1">
    <location>
        <begin position="1"/>
        <end position="27"/>
    </location>
</feature>
<dbReference type="AlphaFoldDB" id="A0A9N7ZB91"/>
<evidence type="ECO:0000313" key="3">
    <source>
        <dbReference type="Proteomes" id="UP001153269"/>
    </source>
</evidence>
<gene>
    <name evidence="2" type="ORF">PLEPLA_LOCUS44454</name>
</gene>
<reference evidence="2" key="1">
    <citation type="submission" date="2020-03" db="EMBL/GenBank/DDBJ databases">
        <authorList>
            <person name="Weist P."/>
        </authorList>
    </citation>
    <scope>NUCLEOTIDE SEQUENCE</scope>
</reference>
<feature type="compositionally biased region" description="Basic and acidic residues" evidence="1">
    <location>
        <begin position="1"/>
        <end position="10"/>
    </location>
</feature>
<evidence type="ECO:0000256" key="1">
    <source>
        <dbReference type="SAM" id="MobiDB-lite"/>
    </source>
</evidence>
<protein>
    <submittedName>
        <fullName evidence="2">Uncharacterized protein</fullName>
    </submittedName>
</protein>
<sequence length="405" mass="44906">MYSKKEVDRNRLRRRGTQVGTGGTTGDVVSNWLAALSSVCQVLGKAGNQGSEESGSSESDRGRTKVNKRDEEQGEERASVGTKSHCESLQRGSEVKQEEGVPMKRDINIRLSRAELRCENDLQFVRLHVCRAISSVPFRQSLHNTNRLGEGEEEERRKKKKRQLFQTQIIKLQLHGAASEMCFSMLRVIMLNRRIPRAPCTALVTPLSGLQASHHHGMCPHPARSPLEPRRPPPGSRDHQASPPTTPHPPPPGALYHFLPGFCLLCLLSRSAAWSPASSIDPTISSSTFSLKMQFPAHQHTGPEHFHHLQVAAITRLDNTPSLPDKHTSALSPANVHPLLTFHDRLSVCLHEVQGSGEPWCDFTNTLQYNLLGFSTEVMAAYVHTTGPQPIHASSYSFSHRPPPL</sequence>
<proteinExistence type="predicted"/>
<accession>A0A9N7ZB91</accession>
<comment type="caution">
    <text evidence="2">The sequence shown here is derived from an EMBL/GenBank/DDBJ whole genome shotgun (WGS) entry which is preliminary data.</text>
</comment>
<dbReference type="EMBL" id="CADEAL010004306">
    <property type="protein sequence ID" value="CAB1456662.1"/>
    <property type="molecule type" value="Genomic_DNA"/>
</dbReference>
<keyword evidence="3" id="KW-1185">Reference proteome</keyword>
<feature type="compositionally biased region" description="Basic and acidic residues" evidence="1">
    <location>
        <begin position="227"/>
        <end position="240"/>
    </location>
</feature>
<evidence type="ECO:0000313" key="2">
    <source>
        <dbReference type="EMBL" id="CAB1456662.1"/>
    </source>
</evidence>
<feature type="region of interest" description="Disordered" evidence="1">
    <location>
        <begin position="211"/>
        <end position="251"/>
    </location>
</feature>